<dbReference type="Pfam" id="PF02348">
    <property type="entry name" value="CTP_transf_3"/>
    <property type="match status" value="1"/>
</dbReference>
<dbReference type="OrthoDB" id="9815559at2"/>
<dbReference type="Gene3D" id="3.90.550.10">
    <property type="entry name" value="Spore Coat Polysaccharide Biosynthesis Protein SpsA, Chain A"/>
    <property type="match status" value="1"/>
</dbReference>
<dbReference type="GO" id="GO:0005829">
    <property type="term" value="C:cytosol"/>
    <property type="evidence" value="ECO:0007669"/>
    <property type="project" value="TreeGrafter"/>
</dbReference>
<keyword evidence="1" id="KW-0808">Transferase</keyword>
<dbReference type="PANTHER" id="PTHR42866">
    <property type="entry name" value="3-DEOXY-MANNO-OCTULOSONATE CYTIDYLYLTRANSFERASE"/>
    <property type="match status" value="1"/>
</dbReference>
<sequence length="244" mass="28199">MKTAFIVQARMTSTRLPGKILKKVIDKTLLEYQIERLQRVRLVDGIIIATTTNESDQPVVDLCERMNIPYYRGSESDVLSRYYEAATQFGVENIIRVTSDCPIIDPEILSEIVQSYFMYQKSGVDYVSNTLERSFPRGMDAEIFSYKTLSAAHRAAFDPSDREHVTPYIYKNPSLFSLRSVINSIDESSFRLTVDTQEDYELIKIIIETLYPENPEFGVKQVIEFLNKNPEYIKINEHIAQKKL</sequence>
<evidence type="ECO:0000313" key="1">
    <source>
        <dbReference type="EMBL" id="TGK09962.1"/>
    </source>
</evidence>
<protein>
    <submittedName>
        <fullName evidence="1">Acylneuraminate cytidylyltransferase</fullName>
    </submittedName>
</protein>
<accession>A0A4R9GDT2</accession>
<evidence type="ECO:0000313" key="2">
    <source>
        <dbReference type="Proteomes" id="UP000298458"/>
    </source>
</evidence>
<dbReference type="RefSeq" id="WP_135768325.1">
    <property type="nucleotide sequence ID" value="NZ_RQET01000008.1"/>
</dbReference>
<proteinExistence type="predicted"/>
<dbReference type="PANTHER" id="PTHR42866:SF1">
    <property type="entry name" value="SPORE COAT POLYSACCHARIDE BIOSYNTHESIS PROTEIN SPSF"/>
    <property type="match status" value="1"/>
</dbReference>
<dbReference type="InterPro" id="IPR003329">
    <property type="entry name" value="Cytidylyl_trans"/>
</dbReference>
<keyword evidence="1" id="KW-0548">Nucleotidyltransferase</keyword>
<dbReference type="Proteomes" id="UP000298458">
    <property type="component" value="Unassembled WGS sequence"/>
</dbReference>
<dbReference type="SUPFAM" id="SSF53448">
    <property type="entry name" value="Nucleotide-diphospho-sugar transferases"/>
    <property type="match status" value="1"/>
</dbReference>
<dbReference type="AlphaFoldDB" id="A0A4R9GDT2"/>
<name>A0A4R9GDT2_9LEPT</name>
<keyword evidence="2" id="KW-1185">Reference proteome</keyword>
<reference evidence="1" key="1">
    <citation type="journal article" date="2019" name="PLoS Negl. Trop. Dis.">
        <title>Revisiting the worldwide diversity of Leptospira species in the environment.</title>
        <authorList>
            <person name="Vincent A.T."/>
            <person name="Schiettekatte O."/>
            <person name="Bourhy P."/>
            <person name="Veyrier F.J."/>
            <person name="Picardeau M."/>
        </authorList>
    </citation>
    <scope>NUCLEOTIDE SEQUENCE [LARGE SCALE GENOMIC DNA]</scope>
    <source>
        <strain evidence="1">SSW15</strain>
    </source>
</reference>
<dbReference type="CDD" id="cd02518">
    <property type="entry name" value="GT2_SpsF"/>
    <property type="match status" value="1"/>
</dbReference>
<organism evidence="1 2">
    <name type="scientific">Leptospira fletcheri</name>
    <dbReference type="NCBI Taxonomy" id="2484981"/>
    <lineage>
        <taxon>Bacteria</taxon>
        <taxon>Pseudomonadati</taxon>
        <taxon>Spirochaetota</taxon>
        <taxon>Spirochaetia</taxon>
        <taxon>Leptospirales</taxon>
        <taxon>Leptospiraceae</taxon>
        <taxon>Leptospira</taxon>
    </lineage>
</organism>
<dbReference type="EMBL" id="RQET01000008">
    <property type="protein sequence ID" value="TGK09962.1"/>
    <property type="molecule type" value="Genomic_DNA"/>
</dbReference>
<comment type="caution">
    <text evidence="1">The sequence shown here is derived from an EMBL/GenBank/DDBJ whole genome shotgun (WGS) entry which is preliminary data.</text>
</comment>
<gene>
    <name evidence="1" type="ORF">EHO60_11420</name>
</gene>
<dbReference type="InterPro" id="IPR029044">
    <property type="entry name" value="Nucleotide-diphossugar_trans"/>
</dbReference>
<dbReference type="GO" id="GO:0016779">
    <property type="term" value="F:nucleotidyltransferase activity"/>
    <property type="evidence" value="ECO:0007669"/>
    <property type="project" value="UniProtKB-KW"/>
</dbReference>